<dbReference type="STRING" id="1317117.ATO7_04710"/>
<dbReference type="GO" id="GO:0008168">
    <property type="term" value="F:methyltransferase activity"/>
    <property type="evidence" value="ECO:0007669"/>
    <property type="project" value="UniProtKB-KW"/>
</dbReference>
<dbReference type="RefSeq" id="WP_158523048.1">
    <property type="nucleotide sequence ID" value="NZ_AQQV01000001.1"/>
</dbReference>
<dbReference type="Pfam" id="PF05711">
    <property type="entry name" value="TylF"/>
    <property type="match status" value="1"/>
</dbReference>
<dbReference type="Gene3D" id="3.40.50.150">
    <property type="entry name" value="Vaccinia Virus protein VP39"/>
    <property type="match status" value="1"/>
</dbReference>
<comment type="caution">
    <text evidence="1">The sequence shown here is derived from an EMBL/GenBank/DDBJ whole genome shotgun (WGS) entry which is preliminary data.</text>
</comment>
<reference evidence="1 2" key="1">
    <citation type="submission" date="2013-04" db="EMBL/GenBank/DDBJ databases">
        <title>Oceanococcus atlanticus 22II-S10r2 Genome Sequencing.</title>
        <authorList>
            <person name="Lai Q."/>
            <person name="Li G."/>
            <person name="Shao Z."/>
        </authorList>
    </citation>
    <scope>NUCLEOTIDE SEQUENCE [LARGE SCALE GENOMIC DNA]</scope>
    <source>
        <strain evidence="1 2">22II-S10r2</strain>
    </source>
</reference>
<evidence type="ECO:0000313" key="2">
    <source>
        <dbReference type="Proteomes" id="UP000192342"/>
    </source>
</evidence>
<dbReference type="GO" id="GO:0032259">
    <property type="term" value="P:methylation"/>
    <property type="evidence" value="ECO:0007669"/>
    <property type="project" value="UniProtKB-KW"/>
</dbReference>
<gene>
    <name evidence="1" type="ORF">ATO7_04710</name>
</gene>
<organism evidence="1 2">
    <name type="scientific">Oceanococcus atlanticus</name>
    <dbReference type="NCBI Taxonomy" id="1317117"/>
    <lineage>
        <taxon>Bacteria</taxon>
        <taxon>Pseudomonadati</taxon>
        <taxon>Pseudomonadota</taxon>
        <taxon>Gammaproteobacteria</taxon>
        <taxon>Chromatiales</taxon>
        <taxon>Oceanococcaceae</taxon>
        <taxon>Oceanococcus</taxon>
    </lineage>
</organism>
<protein>
    <submittedName>
        <fullName evidence="1">Methyltransferase</fullName>
    </submittedName>
</protein>
<dbReference type="Proteomes" id="UP000192342">
    <property type="component" value="Unassembled WGS sequence"/>
</dbReference>
<dbReference type="InterPro" id="IPR008884">
    <property type="entry name" value="TylF_MeTrfase"/>
</dbReference>
<dbReference type="EMBL" id="AQQV01000001">
    <property type="protein sequence ID" value="ORE89151.1"/>
    <property type="molecule type" value="Genomic_DNA"/>
</dbReference>
<keyword evidence="2" id="KW-1185">Reference proteome</keyword>
<dbReference type="PANTHER" id="PTHR40036">
    <property type="entry name" value="MACROCIN O-METHYLTRANSFERASE"/>
    <property type="match status" value="1"/>
</dbReference>
<proteinExistence type="predicted"/>
<dbReference type="OrthoDB" id="9799872at2"/>
<name>A0A1Y1SIM6_9GAMM</name>
<dbReference type="SUPFAM" id="SSF53335">
    <property type="entry name" value="S-adenosyl-L-methionine-dependent methyltransferases"/>
    <property type="match status" value="1"/>
</dbReference>
<dbReference type="InterPro" id="IPR029063">
    <property type="entry name" value="SAM-dependent_MTases_sf"/>
</dbReference>
<sequence>MTSQERLLAVVDAVSYTIHSQIDGAFVECGVWKGGSVLAMILRLQQLGVSDRDIYLFDTFEGMTPPTAKDVSRYDGEAMDHWQESVGRGQRPWQGLFDAEFFNEDLVREALLATGYPPERLHFVKGRVEDTLPQAAPEHVAFLRLDTDWYESTRHELVHLWPRLRLHGVVIIDDYGHWDGCATAVDEYFSELGPAHAPLLSRIDYTGRLAVKRKP</sequence>
<accession>A0A1Y1SIM6</accession>
<evidence type="ECO:0000313" key="1">
    <source>
        <dbReference type="EMBL" id="ORE89151.1"/>
    </source>
</evidence>
<keyword evidence="1" id="KW-0808">Transferase</keyword>
<dbReference type="AlphaFoldDB" id="A0A1Y1SIM6"/>
<dbReference type="PANTHER" id="PTHR40036:SF1">
    <property type="entry name" value="MACROCIN O-METHYLTRANSFERASE"/>
    <property type="match status" value="1"/>
</dbReference>
<keyword evidence="1" id="KW-0489">Methyltransferase</keyword>